<organism evidence="1 2">
    <name type="scientific">Trifolium medium</name>
    <dbReference type="NCBI Taxonomy" id="97028"/>
    <lineage>
        <taxon>Eukaryota</taxon>
        <taxon>Viridiplantae</taxon>
        <taxon>Streptophyta</taxon>
        <taxon>Embryophyta</taxon>
        <taxon>Tracheophyta</taxon>
        <taxon>Spermatophyta</taxon>
        <taxon>Magnoliopsida</taxon>
        <taxon>eudicotyledons</taxon>
        <taxon>Gunneridae</taxon>
        <taxon>Pentapetalae</taxon>
        <taxon>rosids</taxon>
        <taxon>fabids</taxon>
        <taxon>Fabales</taxon>
        <taxon>Fabaceae</taxon>
        <taxon>Papilionoideae</taxon>
        <taxon>50 kb inversion clade</taxon>
        <taxon>NPAAA clade</taxon>
        <taxon>Hologalegina</taxon>
        <taxon>IRL clade</taxon>
        <taxon>Trifolieae</taxon>
        <taxon>Trifolium</taxon>
    </lineage>
</organism>
<name>A0A392VT06_9FABA</name>
<dbReference type="AlphaFoldDB" id="A0A392VT06"/>
<proteinExistence type="predicted"/>
<accession>A0A392VT06</accession>
<keyword evidence="1" id="KW-0645">Protease</keyword>
<dbReference type="Proteomes" id="UP000265520">
    <property type="component" value="Unassembled WGS sequence"/>
</dbReference>
<evidence type="ECO:0000313" key="1">
    <source>
        <dbReference type="EMBL" id="MCI89825.1"/>
    </source>
</evidence>
<sequence length="33" mass="3542">GASFSELELQPHKMYPLISGADAKYDNASSKDA</sequence>
<comment type="caution">
    <text evidence="1">The sequence shown here is derived from an EMBL/GenBank/DDBJ whole genome shotgun (WGS) entry which is preliminary data.</text>
</comment>
<dbReference type="EMBL" id="LXQA011228713">
    <property type="protein sequence ID" value="MCI89825.1"/>
    <property type="molecule type" value="Genomic_DNA"/>
</dbReference>
<dbReference type="GO" id="GO:0008233">
    <property type="term" value="F:peptidase activity"/>
    <property type="evidence" value="ECO:0007669"/>
    <property type="project" value="UniProtKB-KW"/>
</dbReference>
<reference evidence="1 2" key="1">
    <citation type="journal article" date="2018" name="Front. Plant Sci.">
        <title>Red Clover (Trifolium pratense) and Zigzag Clover (T. medium) - A Picture of Genomic Similarities and Differences.</title>
        <authorList>
            <person name="Dluhosova J."/>
            <person name="Istvanek J."/>
            <person name="Nedelnik J."/>
            <person name="Repkova J."/>
        </authorList>
    </citation>
    <scope>NUCLEOTIDE SEQUENCE [LARGE SCALE GENOMIC DNA]</scope>
    <source>
        <strain evidence="2">cv. 10/8</strain>
        <tissue evidence="1">Leaf</tissue>
    </source>
</reference>
<dbReference type="GO" id="GO:0006508">
    <property type="term" value="P:proteolysis"/>
    <property type="evidence" value="ECO:0007669"/>
    <property type="project" value="UniProtKB-KW"/>
</dbReference>
<keyword evidence="2" id="KW-1185">Reference proteome</keyword>
<evidence type="ECO:0000313" key="2">
    <source>
        <dbReference type="Proteomes" id="UP000265520"/>
    </source>
</evidence>
<protein>
    <submittedName>
        <fullName evidence="1">Subtilisin-like serine protease</fullName>
    </submittedName>
</protein>
<feature type="non-terminal residue" evidence="1">
    <location>
        <position position="1"/>
    </location>
</feature>
<keyword evidence="1" id="KW-0378">Hydrolase</keyword>